<evidence type="ECO:0000313" key="1">
    <source>
        <dbReference type="EMBL" id="LAA18912.1"/>
    </source>
</evidence>
<protein>
    <submittedName>
        <fullName evidence="1">Uncharacterized protein</fullName>
    </submittedName>
</protein>
<dbReference type="EMBL" id="IACI01012535">
    <property type="protein sequence ID" value="LAA18912.1"/>
    <property type="molecule type" value="Transcribed_RNA"/>
</dbReference>
<name>A0A2H6MZM4_9SAUR</name>
<dbReference type="AlphaFoldDB" id="A0A2H6MZM4"/>
<organism evidence="1">
    <name type="scientific">Micrurus carvalhoi</name>
    <dbReference type="NCBI Taxonomy" id="3147026"/>
    <lineage>
        <taxon>Eukaryota</taxon>
        <taxon>Metazoa</taxon>
        <taxon>Chordata</taxon>
        <taxon>Craniata</taxon>
        <taxon>Vertebrata</taxon>
        <taxon>Euteleostomi</taxon>
        <taxon>Lepidosauria</taxon>
        <taxon>Squamata</taxon>
        <taxon>Bifurcata</taxon>
        <taxon>Unidentata</taxon>
        <taxon>Episquamata</taxon>
        <taxon>Toxicofera</taxon>
        <taxon>Serpentes</taxon>
        <taxon>Colubroidea</taxon>
        <taxon>Elapidae</taxon>
        <taxon>Elapinae</taxon>
        <taxon>Micrurus</taxon>
    </lineage>
</organism>
<accession>A0A2H6MZM4</accession>
<sequence length="106" mass="12295">MKNRTVCFRNVQFPYPKGIDSLCLFRSTILFRSTKYPEYHTLKCYNSGHVKPPLQCQPIPEEKKILLEKTEYFSGKKTPFLFCLEQNTSSLVLVHLSTSSISCLEK</sequence>
<proteinExistence type="predicted"/>
<reference evidence="1" key="2">
    <citation type="submission" date="2017-12" db="EMBL/GenBank/DDBJ databases">
        <title>Coralsnake Venomics: Analyses of Venom Gland Transcriptomes and Proteomes of Six Brazilian Taxa.</title>
        <authorList>
            <person name="Aird S.D."/>
            <person name="Jorge da Silva N."/>
            <person name="Qiu L."/>
            <person name="Villar-Briones A."/>
            <person name="Aparecida-Saddi V."/>
            <person name="Campos-Telles M.P."/>
            <person name="Grau M."/>
            <person name="Mikheyev A.S."/>
        </authorList>
    </citation>
    <scope>NUCLEOTIDE SEQUENCE</scope>
    <source>
        <tissue evidence="1">Venom_gland</tissue>
    </source>
</reference>
<reference evidence="1" key="1">
    <citation type="submission" date="2017-07" db="EMBL/GenBank/DDBJ databases">
        <authorList>
            <person name="Mikheyev A."/>
            <person name="Grau M."/>
        </authorList>
    </citation>
    <scope>NUCLEOTIDE SEQUENCE</scope>
    <source>
        <tissue evidence="1">Venom_gland</tissue>
    </source>
</reference>